<accession>T0R2Z0</accession>
<reference evidence="2 3" key="1">
    <citation type="submission" date="2012-04" db="EMBL/GenBank/DDBJ databases">
        <title>The Genome Sequence of Saprolegnia declina VS20.</title>
        <authorList>
            <consortium name="The Broad Institute Genome Sequencing Platform"/>
            <person name="Russ C."/>
            <person name="Nusbaum C."/>
            <person name="Tyler B."/>
            <person name="van West P."/>
            <person name="Dieguez-Uribeondo J."/>
            <person name="de Bruijn I."/>
            <person name="Tripathy S."/>
            <person name="Jiang R."/>
            <person name="Young S.K."/>
            <person name="Zeng Q."/>
            <person name="Gargeya S."/>
            <person name="Fitzgerald M."/>
            <person name="Haas B."/>
            <person name="Abouelleil A."/>
            <person name="Alvarado L."/>
            <person name="Arachchi H.M."/>
            <person name="Berlin A."/>
            <person name="Chapman S.B."/>
            <person name="Goldberg J."/>
            <person name="Griggs A."/>
            <person name="Gujja S."/>
            <person name="Hansen M."/>
            <person name="Howarth C."/>
            <person name="Imamovic A."/>
            <person name="Larimer J."/>
            <person name="McCowen C."/>
            <person name="Montmayeur A."/>
            <person name="Murphy C."/>
            <person name="Neiman D."/>
            <person name="Pearson M."/>
            <person name="Priest M."/>
            <person name="Roberts A."/>
            <person name="Saif S."/>
            <person name="Shea T."/>
            <person name="Sisk P."/>
            <person name="Sykes S."/>
            <person name="Wortman J."/>
            <person name="Nusbaum C."/>
            <person name="Birren B."/>
        </authorList>
    </citation>
    <scope>NUCLEOTIDE SEQUENCE [LARGE SCALE GENOMIC DNA]</scope>
    <source>
        <strain evidence="2 3">VS20</strain>
    </source>
</reference>
<evidence type="ECO:0000313" key="2">
    <source>
        <dbReference type="EMBL" id="EQC40705.1"/>
    </source>
</evidence>
<dbReference type="AlphaFoldDB" id="T0R2Z0"/>
<name>T0R2Z0_SAPDV</name>
<feature type="compositionally biased region" description="Polar residues" evidence="1">
    <location>
        <begin position="1"/>
        <end position="12"/>
    </location>
</feature>
<organism evidence="2 3">
    <name type="scientific">Saprolegnia diclina (strain VS20)</name>
    <dbReference type="NCBI Taxonomy" id="1156394"/>
    <lineage>
        <taxon>Eukaryota</taxon>
        <taxon>Sar</taxon>
        <taxon>Stramenopiles</taxon>
        <taxon>Oomycota</taxon>
        <taxon>Saprolegniomycetes</taxon>
        <taxon>Saprolegniales</taxon>
        <taxon>Saprolegniaceae</taxon>
        <taxon>Saprolegnia</taxon>
    </lineage>
</organism>
<dbReference type="Proteomes" id="UP000030762">
    <property type="component" value="Unassembled WGS sequence"/>
</dbReference>
<dbReference type="EMBL" id="JH767135">
    <property type="protein sequence ID" value="EQC40705.1"/>
    <property type="molecule type" value="Genomic_DNA"/>
</dbReference>
<dbReference type="VEuPathDB" id="FungiDB:SDRG_01778"/>
<proteinExistence type="predicted"/>
<gene>
    <name evidence="2" type="ORF">SDRG_01778</name>
</gene>
<sequence length="147" mass="16533">MQQPRWNPSVNAASKAKPAAEPMTVGRGRAASMATGDHRSHTSQEQALAALRAVYEAHLAVLEDKLKAEHEAAVLALESRLRREHSKKLMALAANCSQVTMQRDQYQKREEAYVRRIVELEFKSTVQREAIKHLQRTLDQIQAMSSS</sequence>
<keyword evidence="3" id="KW-1185">Reference proteome</keyword>
<dbReference type="RefSeq" id="XP_008605549.1">
    <property type="nucleotide sequence ID" value="XM_008607327.1"/>
</dbReference>
<feature type="region of interest" description="Disordered" evidence="1">
    <location>
        <begin position="1"/>
        <end position="43"/>
    </location>
</feature>
<protein>
    <submittedName>
        <fullName evidence="2">Uncharacterized protein</fullName>
    </submittedName>
</protein>
<evidence type="ECO:0000256" key="1">
    <source>
        <dbReference type="SAM" id="MobiDB-lite"/>
    </source>
</evidence>
<dbReference type="OMA" id="MQQPRWN"/>
<dbReference type="InParanoid" id="T0R2Z0"/>
<dbReference type="GeneID" id="19942505"/>
<dbReference type="OrthoDB" id="10330943at2759"/>
<evidence type="ECO:0000313" key="3">
    <source>
        <dbReference type="Proteomes" id="UP000030762"/>
    </source>
</evidence>